<dbReference type="RefSeq" id="WP_089805025.1">
    <property type="nucleotide sequence ID" value="NZ_FOYT01000001.1"/>
</dbReference>
<keyword evidence="2" id="KW-0472">Membrane</keyword>
<feature type="transmembrane region" description="Helical" evidence="2">
    <location>
        <begin position="90"/>
        <end position="109"/>
    </location>
</feature>
<gene>
    <name evidence="3" type="ORF">SAMN04487947_0932</name>
</gene>
<dbReference type="Proteomes" id="UP000198531">
    <property type="component" value="Unassembled WGS sequence"/>
</dbReference>
<reference evidence="4" key="1">
    <citation type="submission" date="2016-10" db="EMBL/GenBank/DDBJ databases">
        <authorList>
            <person name="Varghese N."/>
            <person name="Submissions S."/>
        </authorList>
    </citation>
    <scope>NUCLEOTIDE SEQUENCE [LARGE SCALE GENOMIC DNA]</scope>
    <source>
        <strain evidence="4">CGMCC 1.7736</strain>
    </source>
</reference>
<name>A0A1I6GCW2_9EURY</name>
<dbReference type="EMBL" id="FOYT01000001">
    <property type="protein sequence ID" value="SFR39988.1"/>
    <property type="molecule type" value="Genomic_DNA"/>
</dbReference>
<dbReference type="InterPro" id="IPR046595">
    <property type="entry name" value="DUF6653"/>
</dbReference>
<dbReference type="STRING" id="553469.SAMN04487947_0932"/>
<sequence>MTQRSSPVDRFFWSRHENPGSVWTLVGAYPMLVPSVYRRDRRLLVGTLLFVAVNPLLFSPPADDRAWATRVVRGERVWLDRGLRSSRPETAFAVLAAPVYLYTLGAAAARRPVRTALGTVVSVVVMLAFFDRMVRLYEDASEADDPGTDATASGTGDDGE</sequence>
<feature type="region of interest" description="Disordered" evidence="1">
    <location>
        <begin position="141"/>
        <end position="160"/>
    </location>
</feature>
<organism evidence="3 4">
    <name type="scientific">Halogeometricum rufum</name>
    <dbReference type="NCBI Taxonomy" id="553469"/>
    <lineage>
        <taxon>Archaea</taxon>
        <taxon>Methanobacteriati</taxon>
        <taxon>Methanobacteriota</taxon>
        <taxon>Stenosarchaea group</taxon>
        <taxon>Halobacteria</taxon>
        <taxon>Halobacteriales</taxon>
        <taxon>Haloferacaceae</taxon>
        <taxon>Halogeometricum</taxon>
    </lineage>
</organism>
<protein>
    <submittedName>
        <fullName evidence="3">Uncharacterized protein</fullName>
    </submittedName>
</protein>
<evidence type="ECO:0000313" key="4">
    <source>
        <dbReference type="Proteomes" id="UP000198531"/>
    </source>
</evidence>
<dbReference type="Pfam" id="PF20358">
    <property type="entry name" value="DUF6653"/>
    <property type="match status" value="1"/>
</dbReference>
<dbReference type="AlphaFoldDB" id="A0A1I6GCW2"/>
<proteinExistence type="predicted"/>
<keyword evidence="2" id="KW-0812">Transmembrane</keyword>
<feature type="transmembrane region" description="Helical" evidence="2">
    <location>
        <begin position="116"/>
        <end position="134"/>
    </location>
</feature>
<keyword evidence="2" id="KW-1133">Transmembrane helix</keyword>
<accession>A0A1I6GCW2</accession>
<feature type="transmembrane region" description="Helical" evidence="2">
    <location>
        <begin position="20"/>
        <end position="37"/>
    </location>
</feature>
<evidence type="ECO:0000256" key="1">
    <source>
        <dbReference type="SAM" id="MobiDB-lite"/>
    </source>
</evidence>
<evidence type="ECO:0000256" key="2">
    <source>
        <dbReference type="SAM" id="Phobius"/>
    </source>
</evidence>
<dbReference type="OrthoDB" id="333419at2157"/>
<evidence type="ECO:0000313" key="3">
    <source>
        <dbReference type="EMBL" id="SFR39988.1"/>
    </source>
</evidence>
<keyword evidence="4" id="KW-1185">Reference proteome</keyword>